<keyword evidence="2" id="KW-0812">Transmembrane</keyword>
<organism evidence="3 4">
    <name type="scientific">Microcella pacifica</name>
    <dbReference type="NCBI Taxonomy" id="2591847"/>
    <lineage>
        <taxon>Bacteria</taxon>
        <taxon>Bacillati</taxon>
        <taxon>Actinomycetota</taxon>
        <taxon>Actinomycetes</taxon>
        <taxon>Micrococcales</taxon>
        <taxon>Microbacteriaceae</taxon>
        <taxon>Microcella</taxon>
    </lineage>
</organism>
<dbReference type="EMBL" id="VIKT02000018">
    <property type="protein sequence ID" value="NHF63659.1"/>
    <property type="molecule type" value="Genomic_DNA"/>
</dbReference>
<feature type="compositionally biased region" description="Pro residues" evidence="1">
    <location>
        <begin position="162"/>
        <end position="187"/>
    </location>
</feature>
<feature type="region of interest" description="Disordered" evidence="1">
    <location>
        <begin position="1"/>
        <end position="225"/>
    </location>
</feature>
<keyword evidence="2" id="KW-1133">Transmembrane helix</keyword>
<dbReference type="AlphaFoldDB" id="A0A9E5JN24"/>
<comment type="caution">
    <text evidence="3">The sequence shown here is derived from an EMBL/GenBank/DDBJ whole genome shotgun (WGS) entry which is preliminary data.</text>
</comment>
<gene>
    <name evidence="3" type="ORF">FK219_010500</name>
</gene>
<sequence length="361" mass="37823">MSSHHEQPMSRREAREAAERAARESAEREVAGRESAPRAVPAPTPSSPSFASSAPVAPPAEPVQRMRRRDFRPPSEQEAPRASFAPTVDEDAPLEYRTERPVDGPASHHVAEPRPGARQASAPHVISEHTLSRRQLRSLRDASDPVVPPIDAPAVPQHEEPAPPPPSHTLPSPAPLPPSAPVPPPLVEPEATPDEFVEPSSSSAPTTGSHWSVGVHDDEDPFTNTFSREVGSASHSTNALVLPQMPQSNLSGPVTGTGEIIVTGMIEVPRIVTSTGTVPSVHDSADVDDYVEPGDAELTSTGAAPVSALRAVSGHTGTGNIVHGKPQRNGNTLTTVLVAATVVMAVVAIGLFVLAAVNGLF</sequence>
<evidence type="ECO:0000256" key="1">
    <source>
        <dbReference type="SAM" id="MobiDB-lite"/>
    </source>
</evidence>
<dbReference type="OrthoDB" id="5125954at2"/>
<proteinExistence type="predicted"/>
<evidence type="ECO:0000313" key="4">
    <source>
        <dbReference type="Proteomes" id="UP000818266"/>
    </source>
</evidence>
<feature type="transmembrane region" description="Helical" evidence="2">
    <location>
        <begin position="336"/>
        <end position="357"/>
    </location>
</feature>
<dbReference type="Proteomes" id="UP000818266">
    <property type="component" value="Unassembled WGS sequence"/>
</dbReference>
<reference evidence="3 4" key="1">
    <citation type="submission" date="2019-06" db="EMBL/GenBank/DDBJ databases">
        <authorList>
            <person name="De-Chao Zhang Q."/>
        </authorList>
    </citation>
    <scope>NUCLEOTIDE SEQUENCE [LARGE SCALE GENOMIC DNA]</scope>
    <source>
        <strain evidence="3 4">KN1116</strain>
    </source>
</reference>
<dbReference type="RefSeq" id="WP_152582654.1">
    <property type="nucleotide sequence ID" value="NZ_JAVJPO010000015.1"/>
</dbReference>
<reference evidence="3 4" key="2">
    <citation type="submission" date="2020-03" db="EMBL/GenBank/DDBJ databases">
        <title>Chryseoglobus sp. isolated from a deep-sea seamount.</title>
        <authorList>
            <person name="Zhang D.-C."/>
        </authorList>
    </citation>
    <scope>NUCLEOTIDE SEQUENCE [LARGE SCALE GENOMIC DNA]</scope>
    <source>
        <strain evidence="3 4">KN1116</strain>
    </source>
</reference>
<accession>A0A9E5JN24</accession>
<protein>
    <submittedName>
        <fullName evidence="3">Uncharacterized protein</fullName>
    </submittedName>
</protein>
<feature type="compositionally biased region" description="Polar residues" evidence="1">
    <location>
        <begin position="199"/>
        <end position="210"/>
    </location>
</feature>
<evidence type="ECO:0000313" key="3">
    <source>
        <dbReference type="EMBL" id="NHF63659.1"/>
    </source>
</evidence>
<feature type="compositionally biased region" description="Basic and acidic residues" evidence="1">
    <location>
        <begin position="1"/>
        <end position="36"/>
    </location>
</feature>
<name>A0A9E5JN24_9MICO</name>
<evidence type="ECO:0000256" key="2">
    <source>
        <dbReference type="SAM" id="Phobius"/>
    </source>
</evidence>
<keyword evidence="2" id="KW-0472">Membrane</keyword>
<keyword evidence="4" id="KW-1185">Reference proteome</keyword>